<dbReference type="EMBL" id="MCFC01000047">
    <property type="protein sequence ID" value="ORY26497.1"/>
    <property type="molecule type" value="Genomic_DNA"/>
</dbReference>
<feature type="compositionally biased region" description="Basic residues" evidence="1">
    <location>
        <begin position="146"/>
        <end position="159"/>
    </location>
</feature>
<dbReference type="InParanoid" id="A0A1Y2AW81"/>
<feature type="compositionally biased region" description="Basic and acidic residues" evidence="1">
    <location>
        <begin position="1"/>
        <end position="10"/>
    </location>
</feature>
<sequence length="174" mass="18826">MSRSNEKERNPTNNGKKQTKINGQDQTMINGQDRRTINGQEHDSIESEQDELLSSQPRPRPPLSFNSTSNSTGTSDVSDLIPSSPIPSIIPASSVITSLGQRRLKKSKLNKGKDEFSTPIPTPTPTPTSTTVRGDEGGSGEVDKSSRRKSRRSSLKQVRKGPTWVTGTPGIGDA</sequence>
<reference evidence="2 3" key="1">
    <citation type="submission" date="2016-07" db="EMBL/GenBank/DDBJ databases">
        <title>Pervasive Adenine N6-methylation of Active Genes in Fungi.</title>
        <authorList>
            <consortium name="DOE Joint Genome Institute"/>
            <person name="Mondo S.J."/>
            <person name="Dannebaum R.O."/>
            <person name="Kuo R.C."/>
            <person name="Labutti K."/>
            <person name="Haridas S."/>
            <person name="Kuo A."/>
            <person name="Salamov A."/>
            <person name="Ahrendt S.R."/>
            <person name="Lipzen A."/>
            <person name="Sullivan W."/>
            <person name="Andreopoulos W.B."/>
            <person name="Clum A."/>
            <person name="Lindquist E."/>
            <person name="Daum C."/>
            <person name="Ramamoorthy G.K."/>
            <person name="Gryganskyi A."/>
            <person name="Culley D."/>
            <person name="Magnuson J.K."/>
            <person name="James T.Y."/>
            <person name="O'Malley M.A."/>
            <person name="Stajich J.E."/>
            <person name="Spatafora J.W."/>
            <person name="Visel A."/>
            <person name="Grigoriev I.V."/>
        </authorList>
    </citation>
    <scope>NUCLEOTIDE SEQUENCE [LARGE SCALE GENOMIC DNA]</scope>
    <source>
        <strain evidence="2 3">68-887.2</strain>
    </source>
</reference>
<evidence type="ECO:0000313" key="3">
    <source>
        <dbReference type="Proteomes" id="UP000193986"/>
    </source>
</evidence>
<feature type="compositionally biased region" description="Low complexity" evidence="1">
    <location>
        <begin position="52"/>
        <end position="98"/>
    </location>
</feature>
<gene>
    <name evidence="2" type="ORF">BCR39DRAFT_540979</name>
</gene>
<keyword evidence="3" id="KW-1185">Reference proteome</keyword>
<organism evidence="2 3">
    <name type="scientific">Naematelia encephala</name>
    <dbReference type="NCBI Taxonomy" id="71784"/>
    <lineage>
        <taxon>Eukaryota</taxon>
        <taxon>Fungi</taxon>
        <taxon>Dikarya</taxon>
        <taxon>Basidiomycota</taxon>
        <taxon>Agaricomycotina</taxon>
        <taxon>Tremellomycetes</taxon>
        <taxon>Tremellales</taxon>
        <taxon>Naemateliaceae</taxon>
        <taxon>Naematelia</taxon>
    </lineage>
</organism>
<dbReference type="Proteomes" id="UP000193986">
    <property type="component" value="Unassembled WGS sequence"/>
</dbReference>
<evidence type="ECO:0000256" key="1">
    <source>
        <dbReference type="SAM" id="MobiDB-lite"/>
    </source>
</evidence>
<protein>
    <submittedName>
        <fullName evidence="2">Uncharacterized protein</fullName>
    </submittedName>
</protein>
<name>A0A1Y2AW81_9TREE</name>
<evidence type="ECO:0000313" key="2">
    <source>
        <dbReference type="EMBL" id="ORY26497.1"/>
    </source>
</evidence>
<feature type="compositionally biased region" description="Polar residues" evidence="1">
    <location>
        <begin position="11"/>
        <end position="30"/>
    </location>
</feature>
<feature type="region of interest" description="Disordered" evidence="1">
    <location>
        <begin position="1"/>
        <end position="174"/>
    </location>
</feature>
<comment type="caution">
    <text evidence="2">The sequence shown here is derived from an EMBL/GenBank/DDBJ whole genome shotgun (WGS) entry which is preliminary data.</text>
</comment>
<feature type="compositionally biased region" description="Basic and acidic residues" evidence="1">
    <location>
        <begin position="133"/>
        <end position="145"/>
    </location>
</feature>
<accession>A0A1Y2AW81</accession>
<feature type="compositionally biased region" description="Basic and acidic residues" evidence="1">
    <location>
        <begin position="32"/>
        <end position="45"/>
    </location>
</feature>
<proteinExistence type="predicted"/>
<dbReference type="AlphaFoldDB" id="A0A1Y2AW81"/>